<evidence type="ECO:0000313" key="4">
    <source>
        <dbReference type="Proteomes" id="UP000255326"/>
    </source>
</evidence>
<keyword evidence="2" id="KW-1133">Transmembrane helix</keyword>
<keyword evidence="2" id="KW-0812">Transmembrane</keyword>
<protein>
    <submittedName>
        <fullName evidence="3">Uncharacterized protein</fullName>
    </submittedName>
</protein>
<dbReference type="Proteomes" id="UP000255326">
    <property type="component" value="Unassembled WGS sequence"/>
</dbReference>
<accession>A0A370GNX5</accession>
<gene>
    <name evidence="3" type="ORF">DFR59_10268</name>
</gene>
<dbReference type="RefSeq" id="WP_114744307.1">
    <property type="nucleotide sequence ID" value="NZ_QQAY01000002.1"/>
</dbReference>
<evidence type="ECO:0000256" key="2">
    <source>
        <dbReference type="SAM" id="Phobius"/>
    </source>
</evidence>
<evidence type="ECO:0000256" key="1">
    <source>
        <dbReference type="SAM" id="MobiDB-lite"/>
    </source>
</evidence>
<comment type="caution">
    <text evidence="3">The sequence shown here is derived from an EMBL/GenBank/DDBJ whole genome shotgun (WGS) entry which is preliminary data.</text>
</comment>
<sequence length="98" mass="10872">MAFQKAIKGSLFIHVLYFLIISIYGYLKAFSYKGGVPTTSASVQSIGLQISPVVYIFSFIIISVIWLVVSKYFRGKKGDECGGDENEMQKGKNDLGHL</sequence>
<keyword evidence="4" id="KW-1185">Reference proteome</keyword>
<name>A0A370GNX5_9BACI</name>
<proteinExistence type="predicted"/>
<evidence type="ECO:0000313" key="3">
    <source>
        <dbReference type="EMBL" id="RDI45442.1"/>
    </source>
</evidence>
<organism evidence="3 4">
    <name type="scientific">Falsibacillus pallidus</name>
    <dbReference type="NCBI Taxonomy" id="493781"/>
    <lineage>
        <taxon>Bacteria</taxon>
        <taxon>Bacillati</taxon>
        <taxon>Bacillota</taxon>
        <taxon>Bacilli</taxon>
        <taxon>Bacillales</taxon>
        <taxon>Bacillaceae</taxon>
        <taxon>Falsibacillus</taxon>
    </lineage>
</organism>
<keyword evidence="2" id="KW-0472">Membrane</keyword>
<feature type="transmembrane region" description="Helical" evidence="2">
    <location>
        <begin position="46"/>
        <end position="69"/>
    </location>
</feature>
<dbReference type="EMBL" id="QQAY01000002">
    <property type="protein sequence ID" value="RDI45442.1"/>
    <property type="molecule type" value="Genomic_DNA"/>
</dbReference>
<reference evidence="3 4" key="1">
    <citation type="submission" date="2018-07" db="EMBL/GenBank/DDBJ databases">
        <title>Genomic Encyclopedia of Type Strains, Phase IV (KMG-IV): sequencing the most valuable type-strain genomes for metagenomic binning, comparative biology and taxonomic classification.</title>
        <authorList>
            <person name="Goeker M."/>
        </authorList>
    </citation>
    <scope>NUCLEOTIDE SEQUENCE [LARGE SCALE GENOMIC DNA]</scope>
    <source>
        <strain evidence="3 4">DSM 25281</strain>
    </source>
</reference>
<feature type="compositionally biased region" description="Basic and acidic residues" evidence="1">
    <location>
        <begin position="87"/>
        <end position="98"/>
    </location>
</feature>
<dbReference type="AlphaFoldDB" id="A0A370GNX5"/>
<feature type="region of interest" description="Disordered" evidence="1">
    <location>
        <begin position="78"/>
        <end position="98"/>
    </location>
</feature>
<feature type="transmembrane region" description="Helical" evidence="2">
    <location>
        <begin position="7"/>
        <end position="26"/>
    </location>
</feature>